<feature type="transmembrane region" description="Helical" evidence="7">
    <location>
        <begin position="7"/>
        <end position="26"/>
    </location>
</feature>
<dbReference type="Pfam" id="PF00528">
    <property type="entry name" value="BPD_transp_1"/>
    <property type="match status" value="1"/>
</dbReference>
<keyword evidence="6 7" id="KW-0472">Membrane</keyword>
<evidence type="ECO:0000256" key="2">
    <source>
        <dbReference type="ARBA" id="ARBA00022448"/>
    </source>
</evidence>
<feature type="transmembrane region" description="Helical" evidence="7">
    <location>
        <begin position="262"/>
        <end position="281"/>
    </location>
</feature>
<gene>
    <name evidence="9" type="ORF">SAMN02745164_02135</name>
</gene>
<evidence type="ECO:0000313" key="10">
    <source>
        <dbReference type="Proteomes" id="UP000184334"/>
    </source>
</evidence>
<dbReference type="InterPro" id="IPR035906">
    <property type="entry name" value="MetI-like_sf"/>
</dbReference>
<evidence type="ECO:0000256" key="5">
    <source>
        <dbReference type="ARBA" id="ARBA00022989"/>
    </source>
</evidence>
<keyword evidence="5 7" id="KW-1133">Transmembrane helix</keyword>
<dbReference type="Proteomes" id="UP000184334">
    <property type="component" value="Unassembled WGS sequence"/>
</dbReference>
<feature type="transmembrane region" description="Helical" evidence="7">
    <location>
        <begin position="152"/>
        <end position="175"/>
    </location>
</feature>
<keyword evidence="10" id="KW-1185">Reference proteome</keyword>
<protein>
    <submittedName>
        <fullName evidence="9">Carbohydrate ABC transporter membrane protein 1, CUT1 family</fullName>
    </submittedName>
</protein>
<evidence type="ECO:0000256" key="6">
    <source>
        <dbReference type="ARBA" id="ARBA00023136"/>
    </source>
</evidence>
<comment type="subcellular location">
    <subcellularLocation>
        <location evidence="1 7">Cell membrane</location>
        <topology evidence="1 7">Multi-pass membrane protein</topology>
    </subcellularLocation>
</comment>
<feature type="transmembrane region" description="Helical" evidence="7">
    <location>
        <begin position="206"/>
        <end position="230"/>
    </location>
</feature>
<dbReference type="PROSITE" id="PS50928">
    <property type="entry name" value="ABC_TM1"/>
    <property type="match status" value="1"/>
</dbReference>
<evidence type="ECO:0000256" key="4">
    <source>
        <dbReference type="ARBA" id="ARBA00022692"/>
    </source>
</evidence>
<dbReference type="GO" id="GO:0055085">
    <property type="term" value="P:transmembrane transport"/>
    <property type="evidence" value="ECO:0007669"/>
    <property type="project" value="InterPro"/>
</dbReference>
<name>A0A1M5A9M6_MARH1</name>
<reference evidence="9" key="1">
    <citation type="submission" date="2016-11" db="EMBL/GenBank/DDBJ databases">
        <authorList>
            <person name="Varghese N."/>
            <person name="Submissions S."/>
        </authorList>
    </citation>
    <scope>NUCLEOTIDE SEQUENCE [LARGE SCALE GENOMIC DNA]</scope>
    <source>
        <strain evidence="9">DSM 16785</strain>
    </source>
</reference>
<dbReference type="InterPro" id="IPR000515">
    <property type="entry name" value="MetI-like"/>
</dbReference>
<dbReference type="RefSeq" id="WP_072866014.1">
    <property type="nucleotide sequence ID" value="NZ_FQUI01000055.1"/>
</dbReference>
<dbReference type="CDD" id="cd06261">
    <property type="entry name" value="TM_PBP2"/>
    <property type="match status" value="1"/>
</dbReference>
<keyword evidence="3" id="KW-1003">Cell membrane</keyword>
<dbReference type="Gene3D" id="1.10.3720.10">
    <property type="entry name" value="MetI-like"/>
    <property type="match status" value="1"/>
</dbReference>
<comment type="similarity">
    <text evidence="7">Belongs to the binding-protein-dependent transport system permease family.</text>
</comment>
<organism evidence="9 10">
    <name type="scientific">Marinitoga hydrogenitolerans (strain DSM 16785 / JCM 12826 / AT1271)</name>
    <dbReference type="NCBI Taxonomy" id="1122195"/>
    <lineage>
        <taxon>Bacteria</taxon>
        <taxon>Thermotogati</taxon>
        <taxon>Thermotogota</taxon>
        <taxon>Thermotogae</taxon>
        <taxon>Petrotogales</taxon>
        <taxon>Petrotogaceae</taxon>
        <taxon>Marinitoga</taxon>
    </lineage>
</organism>
<dbReference type="EMBL" id="FQUI01000055">
    <property type="protein sequence ID" value="SHF26844.1"/>
    <property type="molecule type" value="Genomic_DNA"/>
</dbReference>
<dbReference type="OrthoDB" id="42615at2"/>
<dbReference type="PANTHER" id="PTHR43005:SF1">
    <property type="entry name" value="SPERMIDINE_PUTRESCINE TRANSPORT SYSTEM PERMEASE PROTEIN"/>
    <property type="match status" value="1"/>
</dbReference>
<dbReference type="GO" id="GO:0005886">
    <property type="term" value="C:plasma membrane"/>
    <property type="evidence" value="ECO:0007669"/>
    <property type="project" value="UniProtKB-SubCell"/>
</dbReference>
<feature type="transmembrane region" description="Helical" evidence="7">
    <location>
        <begin position="71"/>
        <end position="93"/>
    </location>
</feature>
<keyword evidence="2 7" id="KW-0813">Transport</keyword>
<evidence type="ECO:0000256" key="7">
    <source>
        <dbReference type="RuleBase" id="RU363032"/>
    </source>
</evidence>
<evidence type="ECO:0000256" key="1">
    <source>
        <dbReference type="ARBA" id="ARBA00004651"/>
    </source>
</evidence>
<evidence type="ECO:0000259" key="8">
    <source>
        <dbReference type="PROSITE" id="PS50928"/>
    </source>
</evidence>
<proteinExistence type="inferred from homology"/>
<evidence type="ECO:0000313" key="9">
    <source>
        <dbReference type="EMBL" id="SHF26844.1"/>
    </source>
</evidence>
<dbReference type="PANTHER" id="PTHR43005">
    <property type="entry name" value="BLR7065 PROTEIN"/>
    <property type="match status" value="1"/>
</dbReference>
<feature type="transmembrane region" description="Helical" evidence="7">
    <location>
        <begin position="105"/>
        <end position="132"/>
    </location>
</feature>
<dbReference type="SUPFAM" id="SSF161098">
    <property type="entry name" value="MetI-like"/>
    <property type="match status" value="1"/>
</dbReference>
<comment type="caution">
    <text evidence="9">The sequence shown here is derived from an EMBL/GenBank/DDBJ whole genome shotgun (WGS) entry which is preliminary data.</text>
</comment>
<accession>A0A1M5A9M6</accession>
<dbReference type="AlphaFoldDB" id="A0A1M5A9M6"/>
<sequence length="291" mass="33446">MSWKSKITPYMLLIPTFLVIILFIYWPATYSFKLSFYQESFFGNKSIFVGFENYTLLFQDPSYYKALLTSFIYSFSSVFLTMFIAFLISQLLVQNIPGTRFFRLFIFAPYAVSPAIAGILWSFLLTPTVGYLNYIFMLLFGIDTDWLTTTPYAFIAVMLATIWKMLPFDLIFYIAGLQSIPDSLLESSMIDGANLWQRMWKIKFPLLSPITFYLFIMNFTTTMFTSFGIIDLMTKGGPSGSTTTLIYKLYLDAFSYNNNGSAAAQSVIMFLIMGIITVIYFKGVEKSVHYQ</sequence>
<keyword evidence="4 7" id="KW-0812">Transmembrane</keyword>
<dbReference type="STRING" id="1122195.SAMN02745164_02135"/>
<evidence type="ECO:0000256" key="3">
    <source>
        <dbReference type="ARBA" id="ARBA00022475"/>
    </source>
</evidence>
<feature type="domain" description="ABC transmembrane type-1" evidence="8">
    <location>
        <begin position="67"/>
        <end position="280"/>
    </location>
</feature>